<evidence type="ECO:0000313" key="1">
    <source>
        <dbReference type="EMBL" id="CAK0876449.1"/>
    </source>
</evidence>
<accession>A0ABN9VSL1</accession>
<dbReference type="EMBL" id="CAUYUJ010017627">
    <property type="protein sequence ID" value="CAK0876449.1"/>
    <property type="molecule type" value="Genomic_DNA"/>
</dbReference>
<reference evidence="1" key="1">
    <citation type="submission" date="2023-10" db="EMBL/GenBank/DDBJ databases">
        <authorList>
            <person name="Chen Y."/>
            <person name="Shah S."/>
            <person name="Dougan E. K."/>
            <person name="Thang M."/>
            <person name="Chan C."/>
        </authorList>
    </citation>
    <scope>NUCLEOTIDE SEQUENCE [LARGE SCALE GENOMIC DNA]</scope>
</reference>
<dbReference type="Proteomes" id="UP001189429">
    <property type="component" value="Unassembled WGS sequence"/>
</dbReference>
<name>A0ABN9VSL1_9DINO</name>
<evidence type="ECO:0000313" key="2">
    <source>
        <dbReference type="Proteomes" id="UP001189429"/>
    </source>
</evidence>
<gene>
    <name evidence="1" type="ORF">PCOR1329_LOCUS60810</name>
</gene>
<sequence>AVASLARAYYSVPPPPDDLTTSGARSAFRGCGPGYACDGVVAGEFAAYQRGRLALPAVGIWAIDLAGCLPDHYQKLLGDGAAKADELDIAMDPILARSPSKFAVSTFVGVFFVRKKDGSLRIISGQRKTSAQSASPDGVALTSPEALGDLELPAGRWLWVNEGVVENFCNQFLLPVGLRADFAPPAVPRRALPRRLRGLFPAGAEREAPMGWNWAVELAQAANAEVLRLGPLGSRRWICSRRCAPAFAGREPAALLRIDDFASVGAEKETVQVDGDSTERQLRGRGPATHEVSGPQVDADLLGFHVDGEIGAIHIAPKRFWRLVLSLDYIPTHPLLSGTELERLIGHLIYVLLLRHE</sequence>
<keyword evidence="2" id="KW-1185">Reference proteome</keyword>
<comment type="caution">
    <text evidence="1">The sequence shown here is derived from an EMBL/GenBank/DDBJ whole genome shotgun (WGS) entry which is preliminary data.</text>
</comment>
<feature type="non-terminal residue" evidence="1">
    <location>
        <position position="357"/>
    </location>
</feature>
<protein>
    <submittedName>
        <fullName evidence="1">Uncharacterized protein</fullName>
    </submittedName>
</protein>
<feature type="non-terminal residue" evidence="1">
    <location>
        <position position="1"/>
    </location>
</feature>
<proteinExistence type="predicted"/>
<organism evidence="1 2">
    <name type="scientific">Prorocentrum cordatum</name>
    <dbReference type="NCBI Taxonomy" id="2364126"/>
    <lineage>
        <taxon>Eukaryota</taxon>
        <taxon>Sar</taxon>
        <taxon>Alveolata</taxon>
        <taxon>Dinophyceae</taxon>
        <taxon>Prorocentrales</taxon>
        <taxon>Prorocentraceae</taxon>
        <taxon>Prorocentrum</taxon>
    </lineage>
</organism>